<dbReference type="AlphaFoldDB" id="A0A7X3K412"/>
<evidence type="ECO:0000256" key="1">
    <source>
        <dbReference type="SAM" id="Coils"/>
    </source>
</evidence>
<evidence type="ECO:0000313" key="4">
    <source>
        <dbReference type="EMBL" id="MVS99500.1"/>
    </source>
</evidence>
<organism evidence="4 5">
    <name type="scientific">Devosia marina</name>
    <dbReference type="NCBI Taxonomy" id="2683198"/>
    <lineage>
        <taxon>Bacteria</taxon>
        <taxon>Pseudomonadati</taxon>
        <taxon>Pseudomonadota</taxon>
        <taxon>Alphaproteobacteria</taxon>
        <taxon>Hyphomicrobiales</taxon>
        <taxon>Devosiaceae</taxon>
        <taxon>Devosia</taxon>
    </lineage>
</organism>
<accession>A0A7X3K412</accession>
<evidence type="ECO:0000256" key="3">
    <source>
        <dbReference type="SAM" id="Phobius"/>
    </source>
</evidence>
<feature type="coiled-coil region" evidence="1">
    <location>
        <begin position="98"/>
        <end position="125"/>
    </location>
</feature>
<keyword evidence="1" id="KW-0175">Coiled coil</keyword>
<keyword evidence="3" id="KW-0472">Membrane</keyword>
<reference evidence="4 5" key="1">
    <citation type="submission" date="2019-12" db="EMBL/GenBank/DDBJ databases">
        <title>Devosia maris sp. nov., isolated from the deep seawater.</title>
        <authorList>
            <person name="Liu Y."/>
        </authorList>
    </citation>
    <scope>NUCLEOTIDE SEQUENCE [LARGE SCALE GENOMIC DNA]</scope>
    <source>
        <strain evidence="4 5">L53-10-65</strain>
    </source>
</reference>
<keyword evidence="3" id="KW-1133">Transmembrane helix</keyword>
<sequence>MDQPDSAKSDSASAAVVIDEVRPAAPSTPAGRPARTHEPAAPHHAPRLPGLLAFGAVLFGIAAFAFSGWIYSQNRQEILRLSTELAELRVSLDLYTRNGGQEGSLAALEERLSELEATLADTNVTVPTTASAPPAVSPTGSNQEDCLPVGMRLLVASGDAYAVCDQPGTVEVSVVDNGYITLSDGTSVPSGGSMPLPGSPCMIAVTSGGDEGVTGYAEIRVSC</sequence>
<feature type="transmembrane region" description="Helical" evidence="3">
    <location>
        <begin position="51"/>
        <end position="71"/>
    </location>
</feature>
<dbReference type="RefSeq" id="WP_157290311.1">
    <property type="nucleotide sequence ID" value="NZ_WQRF01000002.1"/>
</dbReference>
<keyword evidence="3" id="KW-0812">Transmembrane</keyword>
<dbReference type="Proteomes" id="UP000438106">
    <property type="component" value="Unassembled WGS sequence"/>
</dbReference>
<comment type="caution">
    <text evidence="4">The sequence shown here is derived from an EMBL/GenBank/DDBJ whole genome shotgun (WGS) entry which is preliminary data.</text>
</comment>
<gene>
    <name evidence="4" type="ORF">GO014_10745</name>
</gene>
<evidence type="ECO:0000313" key="5">
    <source>
        <dbReference type="Proteomes" id="UP000438106"/>
    </source>
</evidence>
<dbReference type="EMBL" id="WQRF01000002">
    <property type="protein sequence ID" value="MVS99500.1"/>
    <property type="molecule type" value="Genomic_DNA"/>
</dbReference>
<keyword evidence="5" id="KW-1185">Reference proteome</keyword>
<protein>
    <submittedName>
        <fullName evidence="4">Uncharacterized protein</fullName>
    </submittedName>
</protein>
<feature type="region of interest" description="Disordered" evidence="2">
    <location>
        <begin position="1"/>
        <end position="43"/>
    </location>
</feature>
<evidence type="ECO:0000256" key="2">
    <source>
        <dbReference type="SAM" id="MobiDB-lite"/>
    </source>
</evidence>
<name>A0A7X3K412_9HYPH</name>
<proteinExistence type="predicted"/>